<evidence type="ECO:0000313" key="2">
    <source>
        <dbReference type="Proteomes" id="UP001173578"/>
    </source>
</evidence>
<dbReference type="EMBL" id="JACALR010000002">
    <property type="protein sequence ID" value="MDM1550868.1"/>
    <property type="molecule type" value="Genomic_DNA"/>
</dbReference>
<protein>
    <recommendedName>
        <fullName evidence="3">DUF4595 domain-containing protein</fullName>
    </recommendedName>
</protein>
<accession>A0AAW7DG34</accession>
<evidence type="ECO:0008006" key="3">
    <source>
        <dbReference type="Google" id="ProtNLM"/>
    </source>
</evidence>
<evidence type="ECO:0000313" key="1">
    <source>
        <dbReference type="EMBL" id="MDM1550868.1"/>
    </source>
</evidence>
<gene>
    <name evidence="1" type="ORF">HX095_06540</name>
</gene>
<comment type="caution">
    <text evidence="1">The sequence shown here is derived from an EMBL/GenBank/DDBJ whole genome shotgun (WGS) entry which is preliminary data.</text>
</comment>
<dbReference type="AlphaFoldDB" id="A0AAW7DG34"/>
<organism evidence="1 2">
    <name type="scientific">Empedobacter falsenii</name>
    <dbReference type="NCBI Taxonomy" id="343874"/>
    <lineage>
        <taxon>Bacteria</taxon>
        <taxon>Pseudomonadati</taxon>
        <taxon>Bacteroidota</taxon>
        <taxon>Flavobacteriia</taxon>
        <taxon>Flavobacteriales</taxon>
        <taxon>Weeksellaceae</taxon>
        <taxon>Empedobacter</taxon>
    </lineage>
</organism>
<name>A0AAW7DG34_9FLAO</name>
<sequence length="271" mass="31911">MKKLLYLLPLFLIWSCNDDEETIPIDNNSFTTYPKGYFVATTTGMDTIKFEYQNNQVTKRIGEWMELAGSTGYDNKFSKLIETQVTYSGNQAILNKISKMEGYTTKDLLTYNLNGKQILEGIFTYENKPNYTEKYVYTYENNQIKHIDLLVSDNNYKNDLRSRRDFYFSKNGNLDSLVYRESTLDYNDIVPPFIDYKIKKRNVTTFSNYDQSQNPFQNLSLFLDLYYKSLSKNNFRKMETIQYDEEGKPSLGISTSTWDYEYINGEVKVLK</sequence>
<proteinExistence type="predicted"/>
<dbReference type="RefSeq" id="WP_286485519.1">
    <property type="nucleotide sequence ID" value="NZ_JACALR010000002.1"/>
</dbReference>
<reference evidence="1" key="2">
    <citation type="journal article" date="2022" name="Sci. Total Environ.">
        <title>Prevalence, transmission, and molecular epidemiology of tet(X)-positive bacteria among humans, animals, and environmental niches in China: An epidemiological, and genomic-based study.</title>
        <authorList>
            <person name="Dong N."/>
            <person name="Zeng Y."/>
            <person name="Cai C."/>
            <person name="Sun C."/>
            <person name="Lu J."/>
            <person name="Liu C."/>
            <person name="Zhou H."/>
            <person name="Sun Q."/>
            <person name="Shu L."/>
            <person name="Wang H."/>
            <person name="Wang Y."/>
            <person name="Wang S."/>
            <person name="Wu C."/>
            <person name="Chan E.W."/>
            <person name="Chen G."/>
            <person name="Shen Z."/>
            <person name="Chen S."/>
            <person name="Zhang R."/>
        </authorList>
    </citation>
    <scope>NUCLEOTIDE SEQUENCE</scope>
    <source>
        <strain evidence="1">210</strain>
    </source>
</reference>
<reference evidence="1" key="1">
    <citation type="submission" date="2020-06" db="EMBL/GenBank/DDBJ databases">
        <authorList>
            <person name="Dong N."/>
        </authorList>
    </citation>
    <scope>NUCLEOTIDE SEQUENCE</scope>
    <source>
        <strain evidence="1">210</strain>
    </source>
</reference>
<dbReference type="Proteomes" id="UP001173578">
    <property type="component" value="Unassembled WGS sequence"/>
</dbReference>